<dbReference type="EMBL" id="BMAT01003687">
    <property type="protein sequence ID" value="GFR60656.1"/>
    <property type="molecule type" value="Genomic_DNA"/>
</dbReference>
<dbReference type="Proteomes" id="UP000762676">
    <property type="component" value="Unassembled WGS sequence"/>
</dbReference>
<feature type="compositionally biased region" description="Polar residues" evidence="1">
    <location>
        <begin position="81"/>
        <end position="90"/>
    </location>
</feature>
<gene>
    <name evidence="2" type="ORF">ElyMa_001827100</name>
</gene>
<sequence length="280" mass="30966">MLFKKRAIIQVSVFCWSPGSIVAIPADVLILFCSRLYLVLVLVLLCWSPLLSAHNTNVWVDMLTCVRDLTNATSSSTTNTVDQQQVTARSGQADVTGATSSGDHHRQNSQDFSMDRLFATICGNKDSFVRCLDSSLQHSNDSMARLIGSRFDADLVVRAYDGLCANISAIEDSGADALKCLTKATLTTCQNEMADYFFYMGVIKKFAPPADQLSHSTLETLLCSVTSQRRDCELRSVRMCSPKLADVMEEFYRQTRPTSCEQVENSPGDFAEQSEPKARP</sequence>
<evidence type="ECO:0008006" key="4">
    <source>
        <dbReference type="Google" id="ProtNLM"/>
    </source>
</evidence>
<evidence type="ECO:0000256" key="1">
    <source>
        <dbReference type="SAM" id="MobiDB-lite"/>
    </source>
</evidence>
<proteinExistence type="predicted"/>
<name>A0AAV4EJJ6_9GAST</name>
<protein>
    <recommendedName>
        <fullName evidence="4">Secreted protein</fullName>
    </recommendedName>
</protein>
<keyword evidence="3" id="KW-1185">Reference proteome</keyword>
<feature type="region of interest" description="Disordered" evidence="1">
    <location>
        <begin position="258"/>
        <end position="280"/>
    </location>
</feature>
<evidence type="ECO:0000313" key="3">
    <source>
        <dbReference type="Proteomes" id="UP000762676"/>
    </source>
</evidence>
<dbReference type="AlphaFoldDB" id="A0AAV4EJJ6"/>
<evidence type="ECO:0000313" key="2">
    <source>
        <dbReference type="EMBL" id="GFR60656.1"/>
    </source>
</evidence>
<reference evidence="2 3" key="1">
    <citation type="journal article" date="2021" name="Elife">
        <title>Chloroplast acquisition without the gene transfer in kleptoplastic sea slugs, Plakobranchus ocellatus.</title>
        <authorList>
            <person name="Maeda T."/>
            <person name="Takahashi S."/>
            <person name="Yoshida T."/>
            <person name="Shimamura S."/>
            <person name="Takaki Y."/>
            <person name="Nagai Y."/>
            <person name="Toyoda A."/>
            <person name="Suzuki Y."/>
            <person name="Arimoto A."/>
            <person name="Ishii H."/>
            <person name="Satoh N."/>
            <person name="Nishiyama T."/>
            <person name="Hasebe M."/>
            <person name="Maruyama T."/>
            <person name="Minagawa J."/>
            <person name="Obokata J."/>
            <person name="Shigenobu S."/>
        </authorList>
    </citation>
    <scope>NUCLEOTIDE SEQUENCE [LARGE SCALE GENOMIC DNA]</scope>
</reference>
<comment type="caution">
    <text evidence="2">The sequence shown here is derived from an EMBL/GenBank/DDBJ whole genome shotgun (WGS) entry which is preliminary data.</text>
</comment>
<organism evidence="2 3">
    <name type="scientific">Elysia marginata</name>
    <dbReference type="NCBI Taxonomy" id="1093978"/>
    <lineage>
        <taxon>Eukaryota</taxon>
        <taxon>Metazoa</taxon>
        <taxon>Spiralia</taxon>
        <taxon>Lophotrochozoa</taxon>
        <taxon>Mollusca</taxon>
        <taxon>Gastropoda</taxon>
        <taxon>Heterobranchia</taxon>
        <taxon>Euthyneura</taxon>
        <taxon>Panpulmonata</taxon>
        <taxon>Sacoglossa</taxon>
        <taxon>Placobranchoidea</taxon>
        <taxon>Plakobranchidae</taxon>
        <taxon>Elysia</taxon>
    </lineage>
</organism>
<accession>A0AAV4EJJ6</accession>
<feature type="region of interest" description="Disordered" evidence="1">
    <location>
        <begin position="73"/>
        <end position="108"/>
    </location>
</feature>